<name>A0A182WKB3_9DIPT</name>
<evidence type="ECO:0000256" key="1">
    <source>
        <dbReference type="SAM" id="MobiDB-lite"/>
    </source>
</evidence>
<accession>A0A182WKB3</accession>
<evidence type="ECO:0000313" key="3">
    <source>
        <dbReference type="Proteomes" id="UP000075920"/>
    </source>
</evidence>
<feature type="region of interest" description="Disordered" evidence="1">
    <location>
        <begin position="1"/>
        <end position="41"/>
    </location>
</feature>
<organism evidence="2 3">
    <name type="scientific">Anopheles minimus</name>
    <dbReference type="NCBI Taxonomy" id="112268"/>
    <lineage>
        <taxon>Eukaryota</taxon>
        <taxon>Metazoa</taxon>
        <taxon>Ecdysozoa</taxon>
        <taxon>Arthropoda</taxon>
        <taxon>Hexapoda</taxon>
        <taxon>Insecta</taxon>
        <taxon>Pterygota</taxon>
        <taxon>Neoptera</taxon>
        <taxon>Endopterygota</taxon>
        <taxon>Diptera</taxon>
        <taxon>Nematocera</taxon>
        <taxon>Culicoidea</taxon>
        <taxon>Culicidae</taxon>
        <taxon>Anophelinae</taxon>
        <taxon>Anopheles</taxon>
    </lineage>
</organism>
<feature type="compositionally biased region" description="Low complexity" evidence="1">
    <location>
        <begin position="29"/>
        <end position="41"/>
    </location>
</feature>
<dbReference type="Proteomes" id="UP000075920">
    <property type="component" value="Unassembled WGS sequence"/>
</dbReference>
<dbReference type="EnsemblMetazoa" id="AMIN010834-RA">
    <property type="protein sequence ID" value="AMIN010834-PA"/>
    <property type="gene ID" value="AMIN010834"/>
</dbReference>
<protein>
    <submittedName>
        <fullName evidence="2">Uncharacterized protein</fullName>
    </submittedName>
</protein>
<keyword evidence="3" id="KW-1185">Reference proteome</keyword>
<evidence type="ECO:0000313" key="2">
    <source>
        <dbReference type="EnsemblMetazoa" id="AMIN010834-PA"/>
    </source>
</evidence>
<reference evidence="2" key="2">
    <citation type="submission" date="2020-05" db="UniProtKB">
        <authorList>
            <consortium name="EnsemblMetazoa"/>
        </authorList>
    </citation>
    <scope>IDENTIFICATION</scope>
    <source>
        <strain evidence="2">MINIMUS1</strain>
    </source>
</reference>
<dbReference type="AlphaFoldDB" id="A0A182WKB3"/>
<dbReference type="VEuPathDB" id="VectorBase:AMIN010834"/>
<reference evidence="3" key="1">
    <citation type="submission" date="2013-03" db="EMBL/GenBank/DDBJ databases">
        <title>The Genome Sequence of Anopheles minimus MINIMUS1.</title>
        <authorList>
            <consortium name="The Broad Institute Genomics Platform"/>
            <person name="Neafsey D.E."/>
            <person name="Walton C."/>
            <person name="Walker B."/>
            <person name="Young S.K."/>
            <person name="Zeng Q."/>
            <person name="Gargeya S."/>
            <person name="Fitzgerald M."/>
            <person name="Haas B."/>
            <person name="Abouelleil A."/>
            <person name="Allen A.W."/>
            <person name="Alvarado L."/>
            <person name="Arachchi H.M."/>
            <person name="Berlin A.M."/>
            <person name="Chapman S.B."/>
            <person name="Gainer-Dewar J."/>
            <person name="Goldberg J."/>
            <person name="Griggs A."/>
            <person name="Gujja S."/>
            <person name="Hansen M."/>
            <person name="Howarth C."/>
            <person name="Imamovic A."/>
            <person name="Ireland A."/>
            <person name="Larimer J."/>
            <person name="McCowan C."/>
            <person name="Murphy C."/>
            <person name="Pearson M."/>
            <person name="Poon T.W."/>
            <person name="Priest M."/>
            <person name="Roberts A."/>
            <person name="Saif S."/>
            <person name="Shea T."/>
            <person name="Sisk P."/>
            <person name="Sykes S."/>
            <person name="Wortman J."/>
            <person name="Nusbaum C."/>
            <person name="Birren B."/>
        </authorList>
    </citation>
    <scope>NUCLEOTIDE SEQUENCE [LARGE SCALE GENOMIC DNA]</scope>
    <source>
        <strain evidence="3">MINIMUS1</strain>
    </source>
</reference>
<proteinExistence type="predicted"/>
<sequence>MEEVRDRRHYGQNNPRNLNLEHCDPPPVSSDDSPCTKAAGAAGWAGGAAGICCIGICCIGWPPIIIIGCCG</sequence>